<comment type="caution">
    <text evidence="6">The sequence shown here is derived from an EMBL/GenBank/DDBJ whole genome shotgun (WGS) entry which is preliminary data.</text>
</comment>
<dbReference type="AlphaFoldDB" id="A0A167CK69"/>
<proteinExistence type="inferred from homology"/>
<keyword evidence="7" id="KW-1185">Reference proteome</keyword>
<dbReference type="OMA" id="TIYSNGP"/>
<dbReference type="PRINTS" id="PR00368">
    <property type="entry name" value="FADPNR"/>
</dbReference>
<keyword evidence="2" id="KW-0285">Flavoprotein</keyword>
<dbReference type="GO" id="GO:0016491">
    <property type="term" value="F:oxidoreductase activity"/>
    <property type="evidence" value="ECO:0007669"/>
    <property type="project" value="UniProtKB-KW"/>
</dbReference>
<dbReference type="EMBL" id="AZHC01000016">
    <property type="protein sequence ID" value="OAA41289.1"/>
    <property type="molecule type" value="Genomic_DNA"/>
</dbReference>
<dbReference type="PANTHER" id="PTHR48105">
    <property type="entry name" value="THIOREDOXIN REDUCTASE 1-RELATED-RELATED"/>
    <property type="match status" value="1"/>
</dbReference>
<dbReference type="PRINTS" id="PR00469">
    <property type="entry name" value="PNDRDTASEII"/>
</dbReference>
<organism evidence="6 7">
    <name type="scientific">Metarhizium rileyi (strain RCEF 4871)</name>
    <name type="common">Nomuraea rileyi</name>
    <dbReference type="NCBI Taxonomy" id="1649241"/>
    <lineage>
        <taxon>Eukaryota</taxon>
        <taxon>Fungi</taxon>
        <taxon>Dikarya</taxon>
        <taxon>Ascomycota</taxon>
        <taxon>Pezizomycotina</taxon>
        <taxon>Sordariomycetes</taxon>
        <taxon>Hypocreomycetidae</taxon>
        <taxon>Hypocreales</taxon>
        <taxon>Clavicipitaceae</taxon>
        <taxon>Metarhizium</taxon>
    </lineage>
</organism>
<feature type="domain" description="FAD/NAD(P)-binding" evidence="5">
    <location>
        <begin position="64"/>
        <end position="360"/>
    </location>
</feature>
<keyword evidence="4" id="KW-0732">Signal</keyword>
<feature type="chain" id="PRO_5007884736" evidence="4">
    <location>
        <begin position="26"/>
        <end position="390"/>
    </location>
</feature>
<dbReference type="OrthoDB" id="10260355at2759"/>
<evidence type="ECO:0000256" key="2">
    <source>
        <dbReference type="ARBA" id="ARBA00022630"/>
    </source>
</evidence>
<evidence type="ECO:0000256" key="3">
    <source>
        <dbReference type="ARBA" id="ARBA00023002"/>
    </source>
</evidence>
<reference evidence="6 7" key="1">
    <citation type="journal article" date="2016" name="Genome Biol. Evol.">
        <title>Divergent and convergent evolution of fungal pathogenicity.</title>
        <authorList>
            <person name="Shang Y."/>
            <person name="Xiao G."/>
            <person name="Zheng P."/>
            <person name="Cen K."/>
            <person name="Zhan S."/>
            <person name="Wang C."/>
        </authorList>
    </citation>
    <scope>NUCLEOTIDE SEQUENCE [LARGE SCALE GENOMIC DNA]</scope>
    <source>
        <strain evidence="6 7">RCEF 4871</strain>
    </source>
</reference>
<evidence type="ECO:0000256" key="1">
    <source>
        <dbReference type="ARBA" id="ARBA00009333"/>
    </source>
</evidence>
<accession>A0A167CK69</accession>
<keyword evidence="3" id="KW-0560">Oxidoreductase</keyword>
<dbReference type="Gene3D" id="3.50.50.60">
    <property type="entry name" value="FAD/NAD(P)-binding domain"/>
    <property type="match status" value="3"/>
</dbReference>
<dbReference type="GO" id="GO:0097237">
    <property type="term" value="P:cellular response to toxic substance"/>
    <property type="evidence" value="ECO:0007669"/>
    <property type="project" value="UniProtKB-ARBA"/>
</dbReference>
<dbReference type="SUPFAM" id="SSF51905">
    <property type="entry name" value="FAD/NAD(P)-binding domain"/>
    <property type="match status" value="1"/>
</dbReference>
<dbReference type="Proteomes" id="UP000243498">
    <property type="component" value="Unassembled WGS sequence"/>
</dbReference>
<evidence type="ECO:0000256" key="4">
    <source>
        <dbReference type="SAM" id="SignalP"/>
    </source>
</evidence>
<dbReference type="InterPro" id="IPR036188">
    <property type="entry name" value="FAD/NAD-bd_sf"/>
</dbReference>
<dbReference type="Pfam" id="PF07992">
    <property type="entry name" value="Pyr_redox_2"/>
    <property type="match status" value="1"/>
</dbReference>
<feature type="signal peptide" evidence="4">
    <location>
        <begin position="1"/>
        <end position="25"/>
    </location>
</feature>
<dbReference type="InterPro" id="IPR050097">
    <property type="entry name" value="Ferredoxin-NADP_redctase_2"/>
</dbReference>
<dbReference type="InterPro" id="IPR023753">
    <property type="entry name" value="FAD/NAD-binding_dom"/>
</dbReference>
<gene>
    <name evidence="6" type="ORF">NOR_05367</name>
</gene>
<evidence type="ECO:0000313" key="7">
    <source>
        <dbReference type="Proteomes" id="UP000243498"/>
    </source>
</evidence>
<dbReference type="STRING" id="1081105.A0A167CK69"/>
<sequence length="390" mass="42204">MSISRSSPWLACFALLLVLSKNISAASLSASSDIVSPIIEPSYQSPLRLESETGTMNGTVQTIYDALIIGGGPAGLSAALALARVCRSSMVFDSGEYRNHGAKEMHTFLSRDGTPPEDFRAIARKQIQEKYSAQVSFSNKRVVQVSKLEVLPGYSGFQAVDDHDQKFAGRKLVFATGAEDVLPTDIEGYKENWPSHIYQCPFCDGYERREYPVGLLTFPDPSYAHLALMLRAFNKDLTIYSNGPVPANEPTQKALKKVMAAGVKLDDRKVHRLVNNGQGPENGISLEFESGDPVRLGMLFHRPPVRARGQELFAQLGLVTKPNGDIVADSMKLGTNVPGCLAAGDAQESIKQATMAAENGVRAAAVVAFELAGEEGDRALAELEKREASL</sequence>
<comment type="similarity">
    <text evidence="1">Belongs to the class-II pyridine nucleotide-disulfide oxidoreductase family.</text>
</comment>
<evidence type="ECO:0000259" key="5">
    <source>
        <dbReference type="Pfam" id="PF07992"/>
    </source>
</evidence>
<name>A0A167CK69_METRR</name>
<protein>
    <submittedName>
        <fullName evidence="6">Pyridine nucleotide-disulfide oxidoreductase, class-II</fullName>
    </submittedName>
</protein>
<evidence type="ECO:0000313" key="6">
    <source>
        <dbReference type="EMBL" id="OAA41289.1"/>
    </source>
</evidence>